<dbReference type="GO" id="GO:0006979">
    <property type="term" value="P:response to oxidative stress"/>
    <property type="evidence" value="ECO:0007669"/>
    <property type="project" value="InterPro"/>
</dbReference>
<dbReference type="Proteomes" id="UP000587527">
    <property type="component" value="Unassembled WGS sequence"/>
</dbReference>
<accession>A0A841BMB7</accession>
<dbReference type="PANTHER" id="PTHR19959:SF119">
    <property type="entry name" value="FUNGAL LIPASE-LIKE DOMAIN-CONTAINING PROTEIN"/>
    <property type="match status" value="1"/>
</dbReference>
<gene>
    <name evidence="2" type="ORF">F4553_001887</name>
</gene>
<dbReference type="Pfam" id="PF12770">
    <property type="entry name" value="CHAT"/>
    <property type="match status" value="1"/>
</dbReference>
<evidence type="ECO:0000313" key="3">
    <source>
        <dbReference type="Proteomes" id="UP000587527"/>
    </source>
</evidence>
<dbReference type="EMBL" id="JACHMN010000002">
    <property type="protein sequence ID" value="MBB5868508.1"/>
    <property type="molecule type" value="Genomic_DNA"/>
</dbReference>
<sequence>MNRDELIQALRFRISQVSAPYRTAEGVLDPAGLVEAAELARTAGPDDRDVFSTLGMYHWIRYRLLPADEAEPDRSAAVRWYARIFPASPHDVPTDLYAWVAPMAEPNGDAPEDWSNEAADLMSDPRTSSHPQVVARAVSLLERTVAAVAPDHPYRGEYLANLCMSARSLFERTGDRDAVDRAVAAGRASLGLAATPDVRARFLSNLVHALQLRYEAGDAPADLEEALQAAREAVALTSGAGPVQAVPLVRLSGVLQQRFLLRHEPADVDEAVDTAERAVQAASAEDPRIIDYLTNLSRAMARRFAETHDQEDIDTAADLTALIIETAHADDAARADLLANRAMILHGRFEDSHDPADIAEAVDLYRETLTLVALGEPKAADYLRGLGTCLRERARYGGGHAGDDVDESLHVWRLLVDEDRTDEHLLQLGLTLYEAFERTDDADRLAEAIDVLREATAGAAPELGALGLLAGALGERFRRTGLAEDRQAGLAAAHRAVELAGPDSRRRADALDSLSICLRYVFGRAGDAADIDAAVLASREAVALAPERATYLSHLSLSLSMRFGRTGDLADIDAAVEAGRRAVAAVGARDFRRAGHLTNLCTALAMRHDQRGGLPDLDEAVSAARAAAELTPVDHRDHAIHLHNLGDVLDRRFLQTGASEDLEEAVRAAHQTMVFTARDHPEREARLSVLSSVLLERSEHQGDPDDLDDAILALRLAVESTTPAHPRHRLRLVSLGATLLARYGRTGTGSDLDEAIQLTAAAHGETEASDPNLPMYTGILANCFDFRFMQNRRREDLDEAIRFGREATSTLGEDHPKRAALLYNLGSRLVDRIAAEVHPELKAQDADEAVGAFRAGTRAGGSTPASRVRCGRSWAELAPTVDGWPEAGGAWQEVLELLPLLVQHGLGRADRQRHLGLVSGAAAEAAAAAMELGDTALAWSALEQARGVLLSQALETRTDTAELHQTHPELAAEVDRLRVVLNMSDREDRPAAATRPTRRDAARDWQRLLAEVRERPGFERFALPPTIAELSEAVGDGVVVAVNVARRRSDALVLSRTKATTIPLPGLSYADAADFAARFMSAAHAPTMPAGPHLSAVLAWMWDTIAEPVLDHLGWSAPPRPGDPPRRVWWIPTGPLAALPLHAAGHHDPRQPDSAGRTVLDRVVSSYAPTVRAVHRAARARVDRPGETLVVGIDTVPGHRPLTKAVEEGRLVHRTLRGGPAPLFNEAASRDAVLDALPRTDLAHFACHAAAGEDPADSHLVLHDGPLTVRELSGLQLPTGHLAYLSACTTAFGGVELADESIHIASAFQLAGFRHVVGTLWPIADTVALDFARHIYGGLHRPDDAAHAVHAAVHAVRAAYPAHPQLWASHVHIGP</sequence>
<dbReference type="InterPro" id="IPR011990">
    <property type="entry name" value="TPR-like_helical_dom_sf"/>
</dbReference>
<proteinExistence type="predicted"/>
<dbReference type="PROSITE" id="PS50873">
    <property type="entry name" value="PEROXIDASE_4"/>
    <property type="match status" value="1"/>
</dbReference>
<name>A0A841BMB7_9ACTN</name>
<organism evidence="2 3">
    <name type="scientific">Allocatelliglobosispora scoriae</name>
    <dbReference type="NCBI Taxonomy" id="643052"/>
    <lineage>
        <taxon>Bacteria</taxon>
        <taxon>Bacillati</taxon>
        <taxon>Actinomycetota</taxon>
        <taxon>Actinomycetes</taxon>
        <taxon>Micromonosporales</taxon>
        <taxon>Micromonosporaceae</taxon>
        <taxon>Allocatelliglobosispora</taxon>
    </lineage>
</organism>
<dbReference type="InterPro" id="IPR002016">
    <property type="entry name" value="Haem_peroxidase"/>
</dbReference>
<dbReference type="PANTHER" id="PTHR19959">
    <property type="entry name" value="KINESIN LIGHT CHAIN"/>
    <property type="match status" value="1"/>
</dbReference>
<comment type="caution">
    <text evidence="2">The sequence shown here is derived from an EMBL/GenBank/DDBJ whole genome shotgun (WGS) entry which is preliminary data.</text>
</comment>
<dbReference type="RefSeq" id="WP_184834509.1">
    <property type="nucleotide sequence ID" value="NZ_JACHMN010000002.1"/>
</dbReference>
<keyword evidence="3" id="KW-1185">Reference proteome</keyword>
<evidence type="ECO:0000259" key="1">
    <source>
        <dbReference type="PROSITE" id="PS50873"/>
    </source>
</evidence>
<reference evidence="2 3" key="1">
    <citation type="submission" date="2020-08" db="EMBL/GenBank/DDBJ databases">
        <title>Sequencing the genomes of 1000 actinobacteria strains.</title>
        <authorList>
            <person name="Klenk H.-P."/>
        </authorList>
    </citation>
    <scope>NUCLEOTIDE SEQUENCE [LARGE SCALE GENOMIC DNA]</scope>
    <source>
        <strain evidence="2 3">DSM 45362</strain>
    </source>
</reference>
<evidence type="ECO:0000313" key="2">
    <source>
        <dbReference type="EMBL" id="MBB5868508.1"/>
    </source>
</evidence>
<dbReference type="Gene3D" id="1.25.40.10">
    <property type="entry name" value="Tetratricopeptide repeat domain"/>
    <property type="match status" value="3"/>
</dbReference>
<protein>
    <recommendedName>
        <fullName evidence="1">Plant heme peroxidase family profile domain-containing protein</fullName>
    </recommendedName>
</protein>
<dbReference type="GO" id="GO:0020037">
    <property type="term" value="F:heme binding"/>
    <property type="evidence" value="ECO:0007669"/>
    <property type="project" value="InterPro"/>
</dbReference>
<feature type="domain" description="Plant heme peroxidase family profile" evidence="1">
    <location>
        <begin position="229"/>
        <end position="484"/>
    </location>
</feature>
<dbReference type="GO" id="GO:0004601">
    <property type="term" value="F:peroxidase activity"/>
    <property type="evidence" value="ECO:0007669"/>
    <property type="project" value="InterPro"/>
</dbReference>
<dbReference type="InterPro" id="IPR024983">
    <property type="entry name" value="CHAT_dom"/>
</dbReference>